<organism evidence="16 17">
    <name type="scientific">Mola mola</name>
    <name type="common">Ocean sunfish</name>
    <name type="synonym">Tetraodon mola</name>
    <dbReference type="NCBI Taxonomy" id="94237"/>
    <lineage>
        <taxon>Eukaryota</taxon>
        <taxon>Metazoa</taxon>
        <taxon>Chordata</taxon>
        <taxon>Craniata</taxon>
        <taxon>Vertebrata</taxon>
        <taxon>Euteleostomi</taxon>
        <taxon>Actinopterygii</taxon>
        <taxon>Neopterygii</taxon>
        <taxon>Teleostei</taxon>
        <taxon>Neoteleostei</taxon>
        <taxon>Acanthomorphata</taxon>
        <taxon>Eupercaria</taxon>
        <taxon>Tetraodontiformes</taxon>
        <taxon>Molidae</taxon>
        <taxon>Mola</taxon>
    </lineage>
</organism>
<evidence type="ECO:0000256" key="8">
    <source>
        <dbReference type="ARBA" id="ARBA00022843"/>
    </source>
</evidence>
<dbReference type="STRING" id="94237.ENSMMOP00000020265"/>
<dbReference type="FunFam" id="3.30.160.60:FF:001954">
    <property type="entry name" value="Zinc finger protein 787"/>
    <property type="match status" value="1"/>
</dbReference>
<keyword evidence="10" id="KW-0238">DNA-binding</keyword>
<feature type="domain" description="C2H2-type" evidence="15">
    <location>
        <begin position="454"/>
        <end position="481"/>
    </location>
</feature>
<accession>A0A3Q3WXP1</accession>
<feature type="compositionally biased region" description="Basic and acidic residues" evidence="14">
    <location>
        <begin position="51"/>
        <end position="72"/>
    </location>
</feature>
<proteinExistence type="inferred from homology"/>
<dbReference type="Pfam" id="PF00096">
    <property type="entry name" value="zf-C2H2"/>
    <property type="match status" value="8"/>
</dbReference>
<evidence type="ECO:0000259" key="15">
    <source>
        <dbReference type="PROSITE" id="PS50157"/>
    </source>
</evidence>
<reference evidence="16" key="2">
    <citation type="submission" date="2025-09" db="UniProtKB">
        <authorList>
            <consortium name="Ensembl"/>
        </authorList>
    </citation>
    <scope>IDENTIFICATION</scope>
</reference>
<evidence type="ECO:0000256" key="7">
    <source>
        <dbReference type="ARBA" id="ARBA00022833"/>
    </source>
</evidence>
<keyword evidence="7" id="KW-0862">Zinc</keyword>
<dbReference type="Gene3D" id="3.30.160.60">
    <property type="entry name" value="Classic Zinc Finger"/>
    <property type="match status" value="11"/>
</dbReference>
<sequence length="507" mass="57957">MKMKSAKKKQNKAKKTVEQRQDLVMVKTESDLEEGDPEICVHAGEFNIRIKEEPHLHEISEEHNGEPSEAKPDTVSAGSEVPNPQEHIKEECDSSCVKEELESFWFKGEEHNEGEAEEREGICTGRDSSLVSCSLMNFAFCVRVFLPSLASSSEFFPCPHCNVSFTDLDFLEKHVKWVHQKQYLDKLKNCLSSRTLNIFTKHPCAVCSSTFKSKVHLRVHIREAHPSAPPRRLHPCPTCARSFQYLKNLKNHWGYLGCADCGKSFKSTWGQGLQDHMRTHTGDRPFVCKDCGRRFVERSGWRQHMKIHTGEKPHKCQVCGKAFIRAHHLKSHLTTHSGKKEYSCSECGKEFGFKSSLVLHLRTHSSEKPFHCNVCGKNFNTQRNLRVHSKIHSNVKAHQCGDCGLKIGDLGSLKIHLRTHTGERPYHCTVCSKRFIRLSHLRNHQRTHTGERPYKCTECDKSFTQSGDLVKHKRIHSGEKPFECLLAPTIFLGTWLNVAELLCKDLK</sequence>
<dbReference type="SUPFAM" id="SSF57667">
    <property type="entry name" value="beta-beta-alpha zinc fingers"/>
    <property type="match status" value="5"/>
</dbReference>
<dbReference type="FunFam" id="3.30.160.60:FF:000690">
    <property type="entry name" value="Zinc finger protein 354C"/>
    <property type="match status" value="1"/>
</dbReference>
<feature type="domain" description="C2H2-type" evidence="15">
    <location>
        <begin position="156"/>
        <end position="184"/>
    </location>
</feature>
<evidence type="ECO:0000256" key="14">
    <source>
        <dbReference type="SAM" id="MobiDB-lite"/>
    </source>
</evidence>
<evidence type="ECO:0000256" key="12">
    <source>
        <dbReference type="ARBA" id="ARBA00023242"/>
    </source>
</evidence>
<keyword evidence="5" id="KW-0677">Repeat</keyword>
<protein>
    <recommendedName>
        <fullName evidence="15">C2H2-type domain-containing protein</fullName>
    </recommendedName>
</protein>
<feature type="domain" description="C2H2-type" evidence="15">
    <location>
        <begin position="342"/>
        <end position="369"/>
    </location>
</feature>
<evidence type="ECO:0000256" key="3">
    <source>
        <dbReference type="ARBA" id="ARBA00022499"/>
    </source>
</evidence>
<evidence type="ECO:0000256" key="9">
    <source>
        <dbReference type="ARBA" id="ARBA00023015"/>
    </source>
</evidence>
<evidence type="ECO:0000256" key="1">
    <source>
        <dbReference type="ARBA" id="ARBA00004123"/>
    </source>
</evidence>
<keyword evidence="6 13" id="KW-0863">Zinc-finger</keyword>
<dbReference type="PANTHER" id="PTHR24379:SF121">
    <property type="entry name" value="C2H2-TYPE DOMAIN-CONTAINING PROTEIN"/>
    <property type="match status" value="1"/>
</dbReference>
<keyword evidence="8" id="KW-0832">Ubl conjugation</keyword>
<dbReference type="InterPro" id="IPR013087">
    <property type="entry name" value="Znf_C2H2_type"/>
</dbReference>
<keyword evidence="12" id="KW-0539">Nucleus</keyword>
<dbReference type="OMA" id="EHTTNGC"/>
<dbReference type="Ensembl" id="ENSMMOT00000020599.1">
    <property type="protein sequence ID" value="ENSMMOP00000020265.1"/>
    <property type="gene ID" value="ENSMMOG00000015395.1"/>
</dbReference>
<dbReference type="PANTHER" id="PTHR24379">
    <property type="entry name" value="KRAB AND ZINC FINGER DOMAIN-CONTAINING"/>
    <property type="match status" value="1"/>
</dbReference>
<feature type="region of interest" description="Disordered" evidence="14">
    <location>
        <begin position="51"/>
        <end position="82"/>
    </location>
</feature>
<dbReference type="FunFam" id="3.30.160.60:FF:001480">
    <property type="entry name" value="Si:cabz01071911.3"/>
    <property type="match status" value="1"/>
</dbReference>
<feature type="domain" description="C2H2-type" evidence="15">
    <location>
        <begin position="256"/>
        <end position="285"/>
    </location>
</feature>
<reference evidence="16" key="1">
    <citation type="submission" date="2025-08" db="UniProtKB">
        <authorList>
            <consortium name="Ensembl"/>
        </authorList>
    </citation>
    <scope>IDENTIFICATION</scope>
</reference>
<name>A0A3Q3WXP1_MOLML</name>
<evidence type="ECO:0000256" key="11">
    <source>
        <dbReference type="ARBA" id="ARBA00023163"/>
    </source>
</evidence>
<keyword evidence="4" id="KW-0479">Metal-binding</keyword>
<comment type="similarity">
    <text evidence="2">Belongs to the krueppel C2H2-type zinc-finger protein family.</text>
</comment>
<dbReference type="GO" id="GO:0008270">
    <property type="term" value="F:zinc ion binding"/>
    <property type="evidence" value="ECO:0007669"/>
    <property type="project" value="UniProtKB-KW"/>
</dbReference>
<dbReference type="PROSITE" id="PS00028">
    <property type="entry name" value="ZINC_FINGER_C2H2_1"/>
    <property type="match status" value="9"/>
</dbReference>
<evidence type="ECO:0000256" key="2">
    <source>
        <dbReference type="ARBA" id="ARBA00006991"/>
    </source>
</evidence>
<dbReference type="AlphaFoldDB" id="A0A3Q3WXP1"/>
<feature type="domain" description="C2H2-type" evidence="15">
    <location>
        <begin position="370"/>
        <end position="397"/>
    </location>
</feature>
<dbReference type="GO" id="GO:0005634">
    <property type="term" value="C:nucleus"/>
    <property type="evidence" value="ECO:0007669"/>
    <property type="project" value="UniProtKB-SubCell"/>
</dbReference>
<evidence type="ECO:0000256" key="6">
    <source>
        <dbReference type="ARBA" id="ARBA00022771"/>
    </source>
</evidence>
<dbReference type="PROSITE" id="PS50157">
    <property type="entry name" value="ZINC_FINGER_C2H2_2"/>
    <property type="match status" value="10"/>
</dbReference>
<evidence type="ECO:0000313" key="17">
    <source>
        <dbReference type="Proteomes" id="UP000261620"/>
    </source>
</evidence>
<keyword evidence="9" id="KW-0805">Transcription regulation</keyword>
<keyword evidence="11" id="KW-0804">Transcription</keyword>
<feature type="domain" description="C2H2-type" evidence="15">
    <location>
        <begin position="426"/>
        <end position="453"/>
    </location>
</feature>
<evidence type="ECO:0000256" key="4">
    <source>
        <dbReference type="ARBA" id="ARBA00022723"/>
    </source>
</evidence>
<evidence type="ECO:0000256" key="13">
    <source>
        <dbReference type="PROSITE-ProRule" id="PRU00042"/>
    </source>
</evidence>
<evidence type="ECO:0000313" key="16">
    <source>
        <dbReference type="Ensembl" id="ENSMMOP00000020265.1"/>
    </source>
</evidence>
<keyword evidence="17" id="KW-1185">Reference proteome</keyword>
<evidence type="ECO:0000256" key="10">
    <source>
        <dbReference type="ARBA" id="ARBA00023125"/>
    </source>
</evidence>
<feature type="domain" description="C2H2-type" evidence="15">
    <location>
        <begin position="202"/>
        <end position="230"/>
    </location>
</feature>
<dbReference type="FunFam" id="3.30.160.60:FF:000065">
    <property type="entry name" value="B-cell CLL/lymphoma 6, member B"/>
    <property type="match status" value="1"/>
</dbReference>
<feature type="domain" description="C2H2-type" evidence="15">
    <location>
        <begin position="286"/>
        <end position="313"/>
    </location>
</feature>
<keyword evidence="3" id="KW-1017">Isopeptide bond</keyword>
<dbReference type="SMART" id="SM00355">
    <property type="entry name" value="ZnF_C2H2"/>
    <property type="match status" value="11"/>
</dbReference>
<dbReference type="FunFam" id="3.30.160.60:FF:000624">
    <property type="entry name" value="zinc finger protein 697"/>
    <property type="match status" value="1"/>
</dbReference>
<dbReference type="Pfam" id="PF13912">
    <property type="entry name" value="zf-C2H2_6"/>
    <property type="match status" value="1"/>
</dbReference>
<dbReference type="GO" id="GO:0003677">
    <property type="term" value="F:DNA binding"/>
    <property type="evidence" value="ECO:0007669"/>
    <property type="project" value="UniProtKB-KW"/>
</dbReference>
<feature type="domain" description="C2H2-type" evidence="15">
    <location>
        <begin position="314"/>
        <end position="341"/>
    </location>
</feature>
<dbReference type="InterPro" id="IPR036236">
    <property type="entry name" value="Znf_C2H2_sf"/>
</dbReference>
<dbReference type="Proteomes" id="UP000261620">
    <property type="component" value="Unplaced"/>
</dbReference>
<comment type="subcellular location">
    <subcellularLocation>
        <location evidence="1">Nucleus</location>
    </subcellularLocation>
</comment>
<dbReference type="FunFam" id="3.30.160.60:FF:002343">
    <property type="entry name" value="Zinc finger protein 33A"/>
    <property type="match status" value="1"/>
</dbReference>
<feature type="domain" description="C2H2-type" evidence="15">
    <location>
        <begin position="398"/>
        <end position="425"/>
    </location>
</feature>
<evidence type="ECO:0000256" key="5">
    <source>
        <dbReference type="ARBA" id="ARBA00022737"/>
    </source>
</evidence>